<comment type="caution">
    <text evidence="1">The sequence shown here is derived from an EMBL/GenBank/DDBJ whole genome shotgun (WGS) entry which is preliminary data.</text>
</comment>
<gene>
    <name evidence="1" type="ORF">FA95DRAFT_804815</name>
</gene>
<sequence length="174" mass="20150">MMALPRFPPHMHEMLPDGNGGFYRTERSRIARRFFSELSKLRQPQEQLTPNFDPKQTPDAPTLDFGIAITKAAVIEFTVKNGLLPTEDLDNPSSSPDVWACHGPFMRHIRKVTGGCLVLRPVFSPEHDLWAITLYDNYNIDKLRYDEPEERRILRQVQEITGIDEPPKWYWGPC</sequence>
<dbReference type="Proteomes" id="UP000814033">
    <property type="component" value="Unassembled WGS sequence"/>
</dbReference>
<reference evidence="1" key="2">
    <citation type="journal article" date="2022" name="New Phytol.">
        <title>Evolutionary transition to the ectomycorrhizal habit in the genomes of a hyperdiverse lineage of mushroom-forming fungi.</title>
        <authorList>
            <person name="Looney B."/>
            <person name="Miyauchi S."/>
            <person name="Morin E."/>
            <person name="Drula E."/>
            <person name="Courty P.E."/>
            <person name="Kohler A."/>
            <person name="Kuo A."/>
            <person name="LaButti K."/>
            <person name="Pangilinan J."/>
            <person name="Lipzen A."/>
            <person name="Riley R."/>
            <person name="Andreopoulos W."/>
            <person name="He G."/>
            <person name="Johnson J."/>
            <person name="Nolan M."/>
            <person name="Tritt A."/>
            <person name="Barry K.W."/>
            <person name="Grigoriev I.V."/>
            <person name="Nagy L.G."/>
            <person name="Hibbett D."/>
            <person name="Henrissat B."/>
            <person name="Matheny P.B."/>
            <person name="Labbe J."/>
            <person name="Martin F.M."/>
        </authorList>
    </citation>
    <scope>NUCLEOTIDE SEQUENCE</scope>
    <source>
        <strain evidence="1">FP105234-sp</strain>
    </source>
</reference>
<proteinExistence type="predicted"/>
<accession>A0ACB8RA99</accession>
<organism evidence="1 2">
    <name type="scientific">Auriscalpium vulgare</name>
    <dbReference type="NCBI Taxonomy" id="40419"/>
    <lineage>
        <taxon>Eukaryota</taxon>
        <taxon>Fungi</taxon>
        <taxon>Dikarya</taxon>
        <taxon>Basidiomycota</taxon>
        <taxon>Agaricomycotina</taxon>
        <taxon>Agaricomycetes</taxon>
        <taxon>Russulales</taxon>
        <taxon>Auriscalpiaceae</taxon>
        <taxon>Auriscalpium</taxon>
    </lineage>
</organism>
<evidence type="ECO:0000313" key="2">
    <source>
        <dbReference type="Proteomes" id="UP000814033"/>
    </source>
</evidence>
<evidence type="ECO:0000313" key="1">
    <source>
        <dbReference type="EMBL" id="KAI0040933.1"/>
    </source>
</evidence>
<dbReference type="EMBL" id="MU276157">
    <property type="protein sequence ID" value="KAI0040933.1"/>
    <property type="molecule type" value="Genomic_DNA"/>
</dbReference>
<name>A0ACB8RA99_9AGAM</name>
<protein>
    <submittedName>
        <fullName evidence="1">Uncharacterized protein</fullName>
    </submittedName>
</protein>
<reference evidence="1" key="1">
    <citation type="submission" date="2021-02" db="EMBL/GenBank/DDBJ databases">
        <authorList>
            <consortium name="DOE Joint Genome Institute"/>
            <person name="Ahrendt S."/>
            <person name="Looney B.P."/>
            <person name="Miyauchi S."/>
            <person name="Morin E."/>
            <person name="Drula E."/>
            <person name="Courty P.E."/>
            <person name="Chicoki N."/>
            <person name="Fauchery L."/>
            <person name="Kohler A."/>
            <person name="Kuo A."/>
            <person name="Labutti K."/>
            <person name="Pangilinan J."/>
            <person name="Lipzen A."/>
            <person name="Riley R."/>
            <person name="Andreopoulos W."/>
            <person name="He G."/>
            <person name="Johnson J."/>
            <person name="Barry K.W."/>
            <person name="Grigoriev I.V."/>
            <person name="Nagy L."/>
            <person name="Hibbett D."/>
            <person name="Henrissat B."/>
            <person name="Matheny P.B."/>
            <person name="Labbe J."/>
            <person name="Martin F."/>
        </authorList>
    </citation>
    <scope>NUCLEOTIDE SEQUENCE</scope>
    <source>
        <strain evidence="1">FP105234-sp</strain>
    </source>
</reference>
<keyword evidence="2" id="KW-1185">Reference proteome</keyword>